<keyword evidence="2" id="KW-1185">Reference proteome</keyword>
<evidence type="ECO:0000313" key="2">
    <source>
        <dbReference type="Proteomes" id="UP001321749"/>
    </source>
</evidence>
<reference evidence="1" key="1">
    <citation type="journal article" date="2023" name="Mol. Phylogenet. Evol.">
        <title>Genome-scale phylogeny and comparative genomics of the fungal order Sordariales.</title>
        <authorList>
            <person name="Hensen N."/>
            <person name="Bonometti L."/>
            <person name="Westerberg I."/>
            <person name="Brannstrom I.O."/>
            <person name="Guillou S."/>
            <person name="Cros-Aarteil S."/>
            <person name="Calhoun S."/>
            <person name="Haridas S."/>
            <person name="Kuo A."/>
            <person name="Mondo S."/>
            <person name="Pangilinan J."/>
            <person name="Riley R."/>
            <person name="LaButti K."/>
            <person name="Andreopoulos B."/>
            <person name="Lipzen A."/>
            <person name="Chen C."/>
            <person name="Yan M."/>
            <person name="Daum C."/>
            <person name="Ng V."/>
            <person name="Clum A."/>
            <person name="Steindorff A."/>
            <person name="Ohm R.A."/>
            <person name="Martin F."/>
            <person name="Silar P."/>
            <person name="Natvig D.O."/>
            <person name="Lalanne C."/>
            <person name="Gautier V."/>
            <person name="Ament-Velasquez S.L."/>
            <person name="Kruys A."/>
            <person name="Hutchinson M.I."/>
            <person name="Powell A.J."/>
            <person name="Barry K."/>
            <person name="Miller A.N."/>
            <person name="Grigoriev I.V."/>
            <person name="Debuchy R."/>
            <person name="Gladieux P."/>
            <person name="Hiltunen Thoren M."/>
            <person name="Johannesson H."/>
        </authorList>
    </citation>
    <scope>NUCLEOTIDE SEQUENCE</scope>
    <source>
        <strain evidence="1">PSN324</strain>
    </source>
</reference>
<accession>A0AAV9HY62</accession>
<evidence type="ECO:0000313" key="1">
    <source>
        <dbReference type="EMBL" id="KAK4465293.1"/>
    </source>
</evidence>
<comment type="caution">
    <text evidence="1">The sequence shown here is derived from an EMBL/GenBank/DDBJ whole genome shotgun (WGS) entry which is preliminary data.</text>
</comment>
<name>A0AAV9HY62_9PEZI</name>
<gene>
    <name evidence="1" type="ORF">QBC42DRAFT_283422</name>
</gene>
<organism evidence="1 2">
    <name type="scientific">Cladorrhinum samala</name>
    <dbReference type="NCBI Taxonomy" id="585594"/>
    <lineage>
        <taxon>Eukaryota</taxon>
        <taxon>Fungi</taxon>
        <taxon>Dikarya</taxon>
        <taxon>Ascomycota</taxon>
        <taxon>Pezizomycotina</taxon>
        <taxon>Sordariomycetes</taxon>
        <taxon>Sordariomycetidae</taxon>
        <taxon>Sordariales</taxon>
        <taxon>Podosporaceae</taxon>
        <taxon>Cladorrhinum</taxon>
    </lineage>
</organism>
<dbReference type="EMBL" id="MU864940">
    <property type="protein sequence ID" value="KAK4465293.1"/>
    <property type="molecule type" value="Genomic_DNA"/>
</dbReference>
<dbReference type="Proteomes" id="UP001321749">
    <property type="component" value="Unassembled WGS sequence"/>
</dbReference>
<dbReference type="AlphaFoldDB" id="A0AAV9HY62"/>
<proteinExistence type="predicted"/>
<reference evidence="1" key="2">
    <citation type="submission" date="2023-06" db="EMBL/GenBank/DDBJ databases">
        <authorList>
            <consortium name="Lawrence Berkeley National Laboratory"/>
            <person name="Mondo S.J."/>
            <person name="Hensen N."/>
            <person name="Bonometti L."/>
            <person name="Westerberg I."/>
            <person name="Brannstrom I.O."/>
            <person name="Guillou S."/>
            <person name="Cros-Aarteil S."/>
            <person name="Calhoun S."/>
            <person name="Haridas S."/>
            <person name="Kuo A."/>
            <person name="Pangilinan J."/>
            <person name="Riley R."/>
            <person name="Labutti K."/>
            <person name="Andreopoulos B."/>
            <person name="Lipzen A."/>
            <person name="Chen C."/>
            <person name="Yanf M."/>
            <person name="Daum C."/>
            <person name="Ng V."/>
            <person name="Clum A."/>
            <person name="Steindorff A."/>
            <person name="Ohm R."/>
            <person name="Martin F."/>
            <person name="Silar P."/>
            <person name="Natvig D."/>
            <person name="Lalanne C."/>
            <person name="Gautier V."/>
            <person name="Ament-Velasquez S.L."/>
            <person name="Kruys A."/>
            <person name="Hutchinson M.I."/>
            <person name="Powell A.J."/>
            <person name="Barry K."/>
            <person name="Miller A.N."/>
            <person name="Grigoriev I.V."/>
            <person name="Debuchy R."/>
            <person name="Gladieux P."/>
            <person name="Thoren M.H."/>
            <person name="Johannesson H."/>
        </authorList>
    </citation>
    <scope>NUCLEOTIDE SEQUENCE</scope>
    <source>
        <strain evidence="1">PSN324</strain>
    </source>
</reference>
<protein>
    <submittedName>
        <fullName evidence="1">Uncharacterized protein</fullName>
    </submittedName>
</protein>
<sequence>MQLEMIKAVNLSEPGSNLRLFTILDKVIEESGNNHFISMANALCTFTEKRKHFLGLLHTIPQKVRDSLILGTLAYDFYGKSQLAYSDNQPGIYAYGLAIRGRNGKFLNVQECSQISDAIGDYLHGYYVWEQFNNNPDAVMSPAHQRAVEYALRIDDAWIGRDQSTNRPGLLFLNSAVDGAAIRQKASLYCDWLKKRGSSFPESPDFQEQSPVFVGCSSSAMKQMHESHTLASWNNFQGTSPLLALTASAIKFVLKLDPETVIVPVLAIWDEEYLKYGEMLVTALASSLVTQGGLNIIQGGGQPGVRDDAVKRYVFGNNTAFDDNLKATEQELEHLSKAMSVIEDFDPLSIDDVARDADQVIRKGEATLAKYQETVEKQDDVVKALQEYHQDLKKKIKIYE</sequence>